<dbReference type="EMBL" id="QJKJ01004734">
    <property type="protein sequence ID" value="RDX92946.1"/>
    <property type="molecule type" value="Genomic_DNA"/>
</dbReference>
<name>A0A371GR57_MUCPR</name>
<dbReference type="AlphaFoldDB" id="A0A371GR57"/>
<proteinExistence type="predicted"/>
<comment type="caution">
    <text evidence="1">The sequence shown here is derived from an EMBL/GenBank/DDBJ whole genome shotgun (WGS) entry which is preliminary data.</text>
</comment>
<evidence type="ECO:0000313" key="1">
    <source>
        <dbReference type="EMBL" id="RDX92946.1"/>
    </source>
</evidence>
<keyword evidence="2" id="KW-1185">Reference proteome</keyword>
<accession>A0A371GR57</accession>
<evidence type="ECO:0000313" key="2">
    <source>
        <dbReference type="Proteomes" id="UP000257109"/>
    </source>
</evidence>
<organism evidence="1 2">
    <name type="scientific">Mucuna pruriens</name>
    <name type="common">Velvet bean</name>
    <name type="synonym">Dolichos pruriens</name>
    <dbReference type="NCBI Taxonomy" id="157652"/>
    <lineage>
        <taxon>Eukaryota</taxon>
        <taxon>Viridiplantae</taxon>
        <taxon>Streptophyta</taxon>
        <taxon>Embryophyta</taxon>
        <taxon>Tracheophyta</taxon>
        <taxon>Spermatophyta</taxon>
        <taxon>Magnoliopsida</taxon>
        <taxon>eudicotyledons</taxon>
        <taxon>Gunneridae</taxon>
        <taxon>Pentapetalae</taxon>
        <taxon>rosids</taxon>
        <taxon>fabids</taxon>
        <taxon>Fabales</taxon>
        <taxon>Fabaceae</taxon>
        <taxon>Papilionoideae</taxon>
        <taxon>50 kb inversion clade</taxon>
        <taxon>NPAAA clade</taxon>
        <taxon>indigoferoid/millettioid clade</taxon>
        <taxon>Phaseoleae</taxon>
        <taxon>Mucuna</taxon>
    </lineage>
</organism>
<feature type="non-terminal residue" evidence="1">
    <location>
        <position position="1"/>
    </location>
</feature>
<sequence length="70" mass="7931">MRVSGLSNKKLSQITHNFLNLDFAKLGCKCKLEAITQLLVTVADGTHWMFNIFVEDFLGSYNNPNLLLLM</sequence>
<gene>
    <name evidence="1" type="ORF">CR513_24864</name>
</gene>
<reference evidence="1" key="1">
    <citation type="submission" date="2018-05" db="EMBL/GenBank/DDBJ databases">
        <title>Draft genome of Mucuna pruriens seed.</title>
        <authorList>
            <person name="Nnadi N.E."/>
            <person name="Vos R."/>
            <person name="Hasami M.H."/>
            <person name="Devisetty U.K."/>
            <person name="Aguiy J.C."/>
        </authorList>
    </citation>
    <scope>NUCLEOTIDE SEQUENCE [LARGE SCALE GENOMIC DNA]</scope>
    <source>
        <strain evidence="1">JCA_2017</strain>
    </source>
</reference>
<dbReference type="Proteomes" id="UP000257109">
    <property type="component" value="Unassembled WGS sequence"/>
</dbReference>
<protein>
    <submittedName>
        <fullName evidence="1">Uncharacterized protein</fullName>
    </submittedName>
</protein>